<dbReference type="EC" id="2.4.2.29" evidence="4"/>
<reference evidence="6 7" key="1">
    <citation type="submission" date="2019-02" db="EMBL/GenBank/DDBJ databases">
        <title>Deep-cultivation of Planctomycetes and their phenomic and genomic characterization uncovers novel biology.</title>
        <authorList>
            <person name="Wiegand S."/>
            <person name="Jogler M."/>
            <person name="Boedeker C."/>
            <person name="Pinto D."/>
            <person name="Vollmers J."/>
            <person name="Rivas-Marin E."/>
            <person name="Kohn T."/>
            <person name="Peeters S.H."/>
            <person name="Heuer A."/>
            <person name="Rast P."/>
            <person name="Oberbeckmann S."/>
            <person name="Bunk B."/>
            <person name="Jeske O."/>
            <person name="Meyerdierks A."/>
            <person name="Storesund J.E."/>
            <person name="Kallscheuer N."/>
            <person name="Luecker S."/>
            <person name="Lage O.M."/>
            <person name="Pohl T."/>
            <person name="Merkel B.J."/>
            <person name="Hornburger P."/>
            <person name="Mueller R.-W."/>
            <person name="Bruemmer F."/>
            <person name="Labrenz M."/>
            <person name="Spormann A.M."/>
            <person name="Op den Camp H."/>
            <person name="Overmann J."/>
            <person name="Amann R."/>
            <person name="Jetten M.S.M."/>
            <person name="Mascher T."/>
            <person name="Medema M.H."/>
            <person name="Devos D.P."/>
            <person name="Kaster A.-K."/>
            <person name="Ovreas L."/>
            <person name="Rohde M."/>
            <person name="Galperin M.Y."/>
            <person name="Jogler C."/>
        </authorList>
    </citation>
    <scope>NUCLEOTIDE SEQUENCE [LARGE SCALE GENOMIC DNA]</scope>
    <source>
        <strain evidence="6 7">Poly30</strain>
    </source>
</reference>
<comment type="catalytic activity">
    <reaction evidence="4">
        <text>7-aminomethyl-7-carbaguanine + guanosine(34) in tRNA = 7-aminomethyl-7-carbaguanosine(34) in tRNA + guanine</text>
        <dbReference type="Rhea" id="RHEA:24104"/>
        <dbReference type="Rhea" id="RHEA-COMP:10341"/>
        <dbReference type="Rhea" id="RHEA-COMP:10342"/>
        <dbReference type="ChEBI" id="CHEBI:16235"/>
        <dbReference type="ChEBI" id="CHEBI:58703"/>
        <dbReference type="ChEBI" id="CHEBI:74269"/>
        <dbReference type="ChEBI" id="CHEBI:82833"/>
        <dbReference type="EC" id="2.4.2.29"/>
    </reaction>
</comment>
<dbReference type="NCBIfam" id="TIGR00449">
    <property type="entry name" value="tgt_general"/>
    <property type="match status" value="1"/>
</dbReference>
<dbReference type="OrthoDB" id="9805417at2"/>
<evidence type="ECO:0000256" key="2">
    <source>
        <dbReference type="ARBA" id="ARBA00022679"/>
    </source>
</evidence>
<dbReference type="GO" id="GO:0008479">
    <property type="term" value="F:tRNA-guanosine(34) queuine transglycosylase activity"/>
    <property type="evidence" value="ECO:0007669"/>
    <property type="project" value="UniProtKB-UniRule"/>
</dbReference>
<dbReference type="SUPFAM" id="SSF51713">
    <property type="entry name" value="tRNA-guanine transglycosylase"/>
    <property type="match status" value="1"/>
</dbReference>
<sequence length="404" mass="43852">MTDDATLPHFERAGFGFRVLDTTPGDPEARRARVGVFTTPHGDVPTPAFMPVGTRGTIKGILPRDIGEVGSTMILANTLHLHLRPGEDTVAALGGLHKFMAWKGPILTDSGGYQVFSMADISTLDDDGVTFKSIVDGNRIRLTPERAVQIQQRLGPDVFMAFDHCPPDPRDRVGVIEATSRTHRWLARCATEHEMAGGVEGTGQALFGIVQGGAFPDLREASASVIAGFDFIGNAIGGVSVGEDRESMRVAVEAAAPALPPDRPRYLMGVGTPRDFFDAIAAGVDLFDCVTPTRHGRTHQVWTSRGRINLRNAGWKDVDAPLDDVFVAPHVKDVSIGVLRHLCLSGEMLGATLLSLHNLALFHQLMVMIREAIPKGELTALRDYWVPRLERRLTAEEFLAGELS</sequence>
<comment type="similarity">
    <text evidence="4">Belongs to the queuine tRNA-ribosyltransferase family.</text>
</comment>
<feature type="binding site" evidence="4">
    <location>
        <position position="211"/>
    </location>
    <ligand>
        <name>substrate</name>
    </ligand>
</feature>
<dbReference type="HAMAP" id="MF_00168">
    <property type="entry name" value="Q_tRNA_Tgt"/>
    <property type="match status" value="1"/>
</dbReference>
<feature type="active site" description="Nucleophile" evidence="4">
    <location>
        <position position="288"/>
    </location>
</feature>
<dbReference type="InterPro" id="IPR004803">
    <property type="entry name" value="TGT"/>
</dbReference>
<dbReference type="Gene3D" id="3.20.20.105">
    <property type="entry name" value="Queuine tRNA-ribosyltransferase-like"/>
    <property type="match status" value="1"/>
</dbReference>
<proteinExistence type="inferred from homology"/>
<dbReference type="Proteomes" id="UP000320390">
    <property type="component" value="Chromosome"/>
</dbReference>
<keyword evidence="4" id="KW-0671">Queuosine biosynthesis</keyword>
<evidence type="ECO:0000256" key="3">
    <source>
        <dbReference type="ARBA" id="ARBA00022694"/>
    </source>
</evidence>
<comment type="caution">
    <text evidence="4">Lacks conserved residue(s) required for the propagation of feature annotation.</text>
</comment>
<comment type="pathway">
    <text evidence="4">tRNA modification; tRNA-queuosine biosynthesis.</text>
</comment>
<feature type="domain" description="tRNA-guanine(15) transglycosylase-like" evidence="5">
    <location>
        <begin position="31"/>
        <end position="386"/>
    </location>
</feature>
<gene>
    <name evidence="4 6" type="primary">tgt</name>
    <name evidence="6" type="ORF">Poly30_24040</name>
</gene>
<keyword evidence="7" id="KW-1185">Reference proteome</keyword>
<dbReference type="InterPro" id="IPR036511">
    <property type="entry name" value="TGT-like_sf"/>
</dbReference>
<feature type="binding site" evidence="4">
    <location>
        <position position="163"/>
    </location>
    <ligand>
        <name>substrate</name>
    </ligand>
</feature>
<feature type="binding site" evidence="4">
    <location>
        <position position="238"/>
    </location>
    <ligand>
        <name>substrate</name>
    </ligand>
</feature>
<feature type="region of interest" description="RNA binding; important for wobble base 34 recognition" evidence="4">
    <location>
        <begin position="293"/>
        <end position="297"/>
    </location>
</feature>
<dbReference type="EMBL" id="CP036434">
    <property type="protein sequence ID" value="QDV06887.1"/>
    <property type="molecule type" value="Genomic_DNA"/>
</dbReference>
<dbReference type="NCBIfam" id="TIGR00430">
    <property type="entry name" value="Q_tRNA_tgt"/>
    <property type="match status" value="1"/>
</dbReference>
<dbReference type="GO" id="GO:0005829">
    <property type="term" value="C:cytosol"/>
    <property type="evidence" value="ECO:0007669"/>
    <property type="project" value="TreeGrafter"/>
</dbReference>
<dbReference type="AlphaFoldDB" id="A0A518ES13"/>
<name>A0A518ES13_9BACT</name>
<organism evidence="6 7">
    <name type="scientific">Saltatorellus ferox</name>
    <dbReference type="NCBI Taxonomy" id="2528018"/>
    <lineage>
        <taxon>Bacteria</taxon>
        <taxon>Pseudomonadati</taxon>
        <taxon>Planctomycetota</taxon>
        <taxon>Planctomycetia</taxon>
        <taxon>Planctomycetia incertae sedis</taxon>
        <taxon>Saltatorellus</taxon>
    </lineage>
</organism>
<feature type="binding site" evidence="4">
    <location>
        <begin position="109"/>
        <end position="113"/>
    </location>
    <ligand>
        <name>substrate</name>
    </ligand>
</feature>
<protein>
    <recommendedName>
        <fullName evidence="4">Queuine tRNA-ribosyltransferase</fullName>
        <ecNumber evidence="4">2.4.2.29</ecNumber>
    </recommendedName>
    <alternativeName>
        <fullName evidence="4">Guanine insertion enzyme</fullName>
    </alternativeName>
    <alternativeName>
        <fullName evidence="4">tRNA-guanine transglycosylase</fullName>
    </alternativeName>
</protein>
<evidence type="ECO:0000256" key="1">
    <source>
        <dbReference type="ARBA" id="ARBA00022676"/>
    </source>
</evidence>
<keyword evidence="3 4" id="KW-0819">tRNA processing</keyword>
<dbReference type="GO" id="GO:0008616">
    <property type="term" value="P:tRNA queuosine(34) biosynthetic process"/>
    <property type="evidence" value="ECO:0007669"/>
    <property type="project" value="UniProtKB-UniRule"/>
</dbReference>
<keyword evidence="1 4" id="KW-0328">Glycosyltransferase</keyword>
<feature type="region of interest" description="RNA binding" evidence="4">
    <location>
        <begin position="269"/>
        <end position="275"/>
    </location>
</feature>
<accession>A0A518ES13</accession>
<evidence type="ECO:0000313" key="7">
    <source>
        <dbReference type="Proteomes" id="UP000320390"/>
    </source>
</evidence>
<dbReference type="Pfam" id="PF01702">
    <property type="entry name" value="TGT"/>
    <property type="match status" value="1"/>
</dbReference>
<dbReference type="RefSeq" id="WP_145197461.1">
    <property type="nucleotide sequence ID" value="NZ_CP036434.1"/>
</dbReference>
<dbReference type="UniPathway" id="UPA00392"/>
<dbReference type="PANTHER" id="PTHR46499">
    <property type="entry name" value="QUEUINE TRNA-RIBOSYLTRANSFERASE"/>
    <property type="match status" value="1"/>
</dbReference>
<comment type="subunit">
    <text evidence="4">Homodimer. Within each dimer, one monomer is responsible for RNA recognition and catalysis, while the other monomer binds to the replacement base PreQ1.</text>
</comment>
<comment type="function">
    <text evidence="4">Catalyzes the base-exchange of a guanine (G) residue with the queuine precursor 7-aminomethyl-7-deazaguanine (PreQ1) at position 34 (anticodon wobble position) in tRNAs with GU(N) anticodons (tRNA-Asp, -Asn, -His and -Tyr). Catalysis occurs through a double-displacement mechanism. The nucleophile active site attacks the C1' of nucleotide 34 to detach the guanine base from the RNA, forming a covalent enzyme-RNA intermediate. The proton acceptor active site deprotonates the incoming PreQ1, allowing a nucleophilic attack on the C1' of the ribose to form the product. After dissociation, two additional enzymatic reactions on the tRNA convert PreQ1 to queuine (Q), resulting in the hypermodified nucleoside queuosine (7-(((4,5-cis-dihydroxy-2-cyclopenten-1-yl)amino)methyl)-7-deazaguanosine).</text>
</comment>
<feature type="active site" description="Proton acceptor" evidence="4">
    <location>
        <position position="109"/>
    </location>
</feature>
<dbReference type="InterPro" id="IPR050076">
    <property type="entry name" value="ArchSynthase1/Queuine_TRR"/>
</dbReference>
<dbReference type="PANTHER" id="PTHR46499:SF1">
    <property type="entry name" value="QUEUINE TRNA-RIBOSYLTRANSFERASE"/>
    <property type="match status" value="1"/>
</dbReference>
<evidence type="ECO:0000313" key="6">
    <source>
        <dbReference type="EMBL" id="QDV06887.1"/>
    </source>
</evidence>
<dbReference type="InterPro" id="IPR002616">
    <property type="entry name" value="tRNA_ribo_trans-like"/>
</dbReference>
<evidence type="ECO:0000259" key="5">
    <source>
        <dbReference type="Pfam" id="PF01702"/>
    </source>
</evidence>
<evidence type="ECO:0000256" key="4">
    <source>
        <dbReference type="HAMAP-Rule" id="MF_00168"/>
    </source>
</evidence>
<keyword evidence="2 4" id="KW-0808">Transferase</keyword>